<comment type="subcellular location">
    <subcellularLocation>
        <location evidence="1">Virion</location>
    </subcellularLocation>
</comment>
<reference evidence="3" key="1">
    <citation type="journal article" date="2019" name="Int. J. Syst. Evol. Microbiol.">
        <title>The Global Catalogue of Microorganisms (GCM) 10K type strain sequencing project: providing services to taxonomists for standard genome sequencing and annotation.</title>
        <authorList>
            <consortium name="The Broad Institute Genomics Platform"/>
            <consortium name="The Broad Institute Genome Sequencing Center for Infectious Disease"/>
            <person name="Wu L."/>
            <person name="Ma J."/>
        </authorList>
    </citation>
    <scope>NUCLEOTIDE SEQUENCE [LARGE SCALE GENOMIC DNA]</scope>
    <source>
        <strain evidence="3">CGMCC 1.15774</strain>
    </source>
</reference>
<evidence type="ECO:0000313" key="3">
    <source>
        <dbReference type="Proteomes" id="UP001595841"/>
    </source>
</evidence>
<gene>
    <name evidence="2" type="ORF">ACFOWS_16755</name>
</gene>
<comment type="caution">
    <text evidence="2">The sequence shown here is derived from an EMBL/GenBank/DDBJ whole genome shotgun (WGS) entry which is preliminary data.</text>
</comment>
<proteinExistence type="inferred from homology"/>
<dbReference type="HAMAP" id="MF_04113">
    <property type="entry name" value="CAPSID_P_T4"/>
    <property type="match status" value="1"/>
</dbReference>
<protein>
    <recommendedName>
        <fullName evidence="4">Capsid protein</fullName>
    </recommendedName>
</protein>
<accession>A0ABV8PNU9</accession>
<dbReference type="EMBL" id="JBHSCL010000010">
    <property type="protein sequence ID" value="MFC4221804.1"/>
    <property type="molecule type" value="Genomic_DNA"/>
</dbReference>
<dbReference type="RefSeq" id="WP_379767119.1">
    <property type="nucleotide sequence ID" value="NZ_JBHSCL010000010.1"/>
</dbReference>
<dbReference type="InterPro" id="IPR038999">
    <property type="entry name" value="CAPSP"/>
</dbReference>
<dbReference type="Gene3D" id="3.30.2320.40">
    <property type="match status" value="1"/>
</dbReference>
<evidence type="ECO:0008006" key="4">
    <source>
        <dbReference type="Google" id="ProtNLM"/>
    </source>
</evidence>
<name>A0ABV8PNU9_9FLAO</name>
<organism evidence="2 3">
    <name type="scientific">Flagellimonas marina</name>
    <dbReference type="NCBI Taxonomy" id="1775168"/>
    <lineage>
        <taxon>Bacteria</taxon>
        <taxon>Pseudomonadati</taxon>
        <taxon>Bacteroidota</taxon>
        <taxon>Flavobacteriia</taxon>
        <taxon>Flavobacteriales</taxon>
        <taxon>Flavobacteriaceae</taxon>
        <taxon>Flagellimonas</taxon>
    </lineage>
</organism>
<evidence type="ECO:0000313" key="2">
    <source>
        <dbReference type="EMBL" id="MFC4221804.1"/>
    </source>
</evidence>
<dbReference type="Proteomes" id="UP001595841">
    <property type="component" value="Unassembled WGS sequence"/>
</dbReference>
<dbReference type="Pfam" id="PF07068">
    <property type="entry name" value="Gp23"/>
    <property type="match status" value="1"/>
</dbReference>
<sequence>MEIRCINKQYTPYNSGTKEMSDKHYTIHKLMRQSALPSGKREKVINEATGTTDINVQNTRPELVSLTRAVNNLIYHELVAVQETELPVATLFGVRYRNPNGDMTFSSAATYSGRISGRTDIDEIDLTKAYVKGDLFKHDGTDVVYEVIEPITLNTLDTDKDTAIMKAVFQSKIRLVSEAADTSKYETSEDIASTSFQMDRWNIPVRSRKFKTEMTVELMQDLEANQFEADGVIEDILGTVASEEVNKDIIQTLITVSKRYNVDGLVTDGIFDGTTAYTAKDAPALGRILYQLACEMGQEMNRTTSFDATYVLATARVVGILAASGWMHETDEQHPLATGKLNNGYYVYTDTTSPFDYMLTGCKYDLGDMDHVGSLFFAPYTEADEAGSIKVSVDPASLQPKVAILMRYGLSVNPYTAESESDHLIKGDDWSALAGKSKLSQIVGIKLPKLG</sequence>
<dbReference type="Gene3D" id="2.10.10.40">
    <property type="match status" value="1"/>
</dbReference>
<evidence type="ECO:0000256" key="1">
    <source>
        <dbReference type="ARBA" id="ARBA00004328"/>
    </source>
</evidence>
<keyword evidence="3" id="KW-1185">Reference proteome</keyword>
<dbReference type="InterPro" id="IPR010762">
    <property type="entry name" value="Gp23/Gp24_T4-like"/>
</dbReference>